<dbReference type="EMBL" id="MK613347">
    <property type="protein sequence ID" value="QBQ72723.1"/>
    <property type="molecule type" value="Genomic_DNA"/>
</dbReference>
<reference evidence="1 2" key="1">
    <citation type="journal article" date="2019" name="mSystems">
        <title>Diverse, abundant and novel viruses infecting the marine abundant Roseobacter RCA lineage.</title>
        <authorList>
            <person name="Zhang Z.F."/>
            <person name="Chen F."/>
            <person name="Chu X."/>
            <person name="Zhang H."/>
            <person name="Luo H.W."/>
            <person name="Zhai Z.Q."/>
            <person name="Yang M.Y."/>
            <person name="Zhao Y.L."/>
        </authorList>
    </citation>
    <scope>NUCLEOTIDE SEQUENCE [LARGE SCALE GENOMIC DNA]</scope>
</reference>
<sequence>MAKKPDITTIASGYASNTSLNANFESLRDGFDNVLSLDGSTPNAMQSDLDMNGNDIINASSITIDGVDVFTLINKITVSTSDPSGGQDGDIWFKVSS</sequence>
<gene>
    <name evidence="1" type="ORF">CRP5_gp57</name>
</gene>
<evidence type="ECO:0000313" key="2">
    <source>
        <dbReference type="Proteomes" id="UP000425344"/>
    </source>
</evidence>
<evidence type="ECO:0000313" key="1">
    <source>
        <dbReference type="EMBL" id="QBQ72723.1"/>
    </source>
</evidence>
<proteinExistence type="predicted"/>
<name>A0A646QWD7_9CAUD</name>
<protein>
    <submittedName>
        <fullName evidence="1">Putative structural protein</fullName>
    </submittedName>
</protein>
<accession>A0A646QWD7</accession>
<organism evidence="1 2">
    <name type="scientific">Roseobacter phage CRP-5</name>
    <dbReference type="NCBI Taxonomy" id="2559284"/>
    <lineage>
        <taxon>Viruses</taxon>
        <taxon>Duplodnaviria</taxon>
        <taxon>Heunggongvirae</taxon>
        <taxon>Uroviricota</taxon>
        <taxon>Caudoviricetes</taxon>
        <taxon>Zobellviridae</taxon>
        <taxon>Cobavirinae</taxon>
        <taxon>Veravirus</taxon>
    </lineage>
</organism>
<dbReference type="Proteomes" id="UP000425344">
    <property type="component" value="Segment"/>
</dbReference>